<keyword evidence="3" id="KW-0378">Hydrolase</keyword>
<keyword evidence="2" id="KW-0645">Protease</keyword>
<feature type="domain" description="NlpC/P60" evidence="5">
    <location>
        <begin position="1"/>
        <end position="131"/>
    </location>
</feature>
<evidence type="ECO:0000313" key="6">
    <source>
        <dbReference type="EMBL" id="MBP0483935.1"/>
    </source>
</evidence>
<evidence type="ECO:0000259" key="5">
    <source>
        <dbReference type="PROSITE" id="PS51935"/>
    </source>
</evidence>
<dbReference type="GO" id="GO:0008234">
    <property type="term" value="F:cysteine-type peptidase activity"/>
    <property type="evidence" value="ECO:0007669"/>
    <property type="project" value="UniProtKB-KW"/>
</dbReference>
<comment type="caution">
    <text evidence="6">The sequence shown here is derived from an EMBL/GenBank/DDBJ whole genome shotgun (WGS) entry which is preliminary data.</text>
</comment>
<evidence type="ECO:0000313" key="7">
    <source>
        <dbReference type="Proteomes" id="UP000675940"/>
    </source>
</evidence>
<dbReference type="AlphaFoldDB" id="A0A940S4J6"/>
<keyword evidence="4" id="KW-0788">Thiol protease</keyword>
<name>A0A940S4J6_9RHOB</name>
<protein>
    <submittedName>
        <fullName evidence="6">C40 family peptidase</fullName>
    </submittedName>
</protein>
<dbReference type="Gene3D" id="3.90.1720.10">
    <property type="entry name" value="endopeptidase domain like (from Nostoc punctiforme)"/>
    <property type="match status" value="1"/>
</dbReference>
<sequence>MSAWVSEYVGIPRVELGRDWSGVDCYGLARLIMAEEHGIELPSYTGDYACGAERVELAQLIQGAARVGPWHRVDDIQPFDWLLFRMQGHASHIGVAIDPGRMLHAHVHRVSVARLDDPSWRSRRVGIWRHAELMT</sequence>
<reference evidence="6" key="1">
    <citation type="submission" date="2021-03" db="EMBL/GenBank/DDBJ databases">
        <title>Sagittula salina sp. nov. strain M10.9X isolated from the marine waste.</title>
        <authorList>
            <person name="Satari L."/>
            <person name="Molina-Menor E."/>
            <person name="Vidal-Verdu A."/>
            <person name="Pascual J."/>
            <person name="Pereto J."/>
            <person name="Porcar M."/>
        </authorList>
    </citation>
    <scope>NUCLEOTIDE SEQUENCE</scope>
    <source>
        <strain evidence="6">M10.9X</strain>
    </source>
</reference>
<dbReference type="Pfam" id="PF00877">
    <property type="entry name" value="NLPC_P60"/>
    <property type="match status" value="1"/>
</dbReference>
<dbReference type="InterPro" id="IPR000064">
    <property type="entry name" value="NLP_P60_dom"/>
</dbReference>
<dbReference type="RefSeq" id="WP_209361887.1">
    <property type="nucleotide sequence ID" value="NZ_JAGISH010000009.1"/>
</dbReference>
<dbReference type="InterPro" id="IPR038765">
    <property type="entry name" value="Papain-like_cys_pep_sf"/>
</dbReference>
<dbReference type="Proteomes" id="UP000675940">
    <property type="component" value="Unassembled WGS sequence"/>
</dbReference>
<evidence type="ECO:0000256" key="2">
    <source>
        <dbReference type="ARBA" id="ARBA00022670"/>
    </source>
</evidence>
<keyword evidence="7" id="KW-1185">Reference proteome</keyword>
<evidence type="ECO:0000256" key="1">
    <source>
        <dbReference type="ARBA" id="ARBA00007074"/>
    </source>
</evidence>
<dbReference type="PROSITE" id="PS51935">
    <property type="entry name" value="NLPC_P60"/>
    <property type="match status" value="1"/>
</dbReference>
<dbReference type="GO" id="GO:0006508">
    <property type="term" value="P:proteolysis"/>
    <property type="evidence" value="ECO:0007669"/>
    <property type="project" value="UniProtKB-KW"/>
</dbReference>
<evidence type="ECO:0000256" key="4">
    <source>
        <dbReference type="ARBA" id="ARBA00022807"/>
    </source>
</evidence>
<gene>
    <name evidence="6" type="ORF">J5474_15750</name>
</gene>
<organism evidence="6 7">
    <name type="scientific">Sagittula salina</name>
    <dbReference type="NCBI Taxonomy" id="2820268"/>
    <lineage>
        <taxon>Bacteria</taxon>
        <taxon>Pseudomonadati</taxon>
        <taxon>Pseudomonadota</taxon>
        <taxon>Alphaproteobacteria</taxon>
        <taxon>Rhodobacterales</taxon>
        <taxon>Roseobacteraceae</taxon>
        <taxon>Sagittula</taxon>
    </lineage>
</organism>
<evidence type="ECO:0000256" key="3">
    <source>
        <dbReference type="ARBA" id="ARBA00022801"/>
    </source>
</evidence>
<comment type="similarity">
    <text evidence="1">Belongs to the peptidase C40 family.</text>
</comment>
<accession>A0A940S4J6</accession>
<dbReference type="EMBL" id="JAGISH010000009">
    <property type="protein sequence ID" value="MBP0483935.1"/>
    <property type="molecule type" value="Genomic_DNA"/>
</dbReference>
<proteinExistence type="inferred from homology"/>
<dbReference type="SUPFAM" id="SSF54001">
    <property type="entry name" value="Cysteine proteinases"/>
    <property type="match status" value="1"/>
</dbReference>